<keyword evidence="1" id="KW-0805">Transcription regulation</keyword>
<gene>
    <name evidence="5" type="ORF">HNR15_001180</name>
</gene>
<dbReference type="SUPFAM" id="SSF46785">
    <property type="entry name" value="Winged helix' DNA-binding domain"/>
    <property type="match status" value="1"/>
</dbReference>
<organism evidence="5 6">
    <name type="scientific">Allobranchiibius huperziae</name>
    <dbReference type="NCBI Taxonomy" id="1874116"/>
    <lineage>
        <taxon>Bacteria</taxon>
        <taxon>Bacillati</taxon>
        <taxon>Actinomycetota</taxon>
        <taxon>Actinomycetes</taxon>
        <taxon>Micrococcales</taxon>
        <taxon>Dermacoccaceae</taxon>
        <taxon>Allobranchiibius</taxon>
    </lineage>
</organism>
<dbReference type="PROSITE" id="PS50949">
    <property type="entry name" value="HTH_GNTR"/>
    <property type="match status" value="1"/>
</dbReference>
<keyword evidence="6" id="KW-1185">Reference proteome</keyword>
<protein>
    <submittedName>
        <fullName evidence="5">DNA-binding transcriptional regulator YhcF (GntR family)</fullName>
    </submittedName>
</protein>
<dbReference type="Pfam" id="PF00392">
    <property type="entry name" value="GntR"/>
    <property type="match status" value="1"/>
</dbReference>
<keyword evidence="2 5" id="KW-0238">DNA-binding</keyword>
<dbReference type="CDD" id="cd07377">
    <property type="entry name" value="WHTH_GntR"/>
    <property type="match status" value="1"/>
</dbReference>
<feature type="domain" description="HTH gntR-type" evidence="4">
    <location>
        <begin position="13"/>
        <end position="81"/>
    </location>
</feature>
<evidence type="ECO:0000256" key="2">
    <source>
        <dbReference type="ARBA" id="ARBA00023125"/>
    </source>
</evidence>
<name>A0A853DC96_9MICO</name>
<evidence type="ECO:0000256" key="1">
    <source>
        <dbReference type="ARBA" id="ARBA00023015"/>
    </source>
</evidence>
<proteinExistence type="predicted"/>
<evidence type="ECO:0000313" key="6">
    <source>
        <dbReference type="Proteomes" id="UP000571817"/>
    </source>
</evidence>
<dbReference type="InterPro" id="IPR000524">
    <property type="entry name" value="Tscrpt_reg_HTH_GntR"/>
</dbReference>
<accession>A0A853DC96</accession>
<dbReference type="EMBL" id="JACCFW010000001">
    <property type="protein sequence ID" value="NYJ74217.1"/>
    <property type="molecule type" value="Genomic_DNA"/>
</dbReference>
<dbReference type="Gene3D" id="1.10.10.10">
    <property type="entry name" value="Winged helix-like DNA-binding domain superfamily/Winged helix DNA-binding domain"/>
    <property type="match status" value="1"/>
</dbReference>
<dbReference type="PANTHER" id="PTHR38445:SF9">
    <property type="entry name" value="HTH-TYPE TRANSCRIPTIONAL REPRESSOR YTRA"/>
    <property type="match status" value="1"/>
</dbReference>
<dbReference type="InterPro" id="IPR036388">
    <property type="entry name" value="WH-like_DNA-bd_sf"/>
</dbReference>
<dbReference type="Proteomes" id="UP000571817">
    <property type="component" value="Unassembled WGS sequence"/>
</dbReference>
<comment type="caution">
    <text evidence="5">The sequence shown here is derived from an EMBL/GenBank/DDBJ whole genome shotgun (WGS) entry which is preliminary data.</text>
</comment>
<dbReference type="GO" id="GO:0003677">
    <property type="term" value="F:DNA binding"/>
    <property type="evidence" value="ECO:0007669"/>
    <property type="project" value="UniProtKB-KW"/>
</dbReference>
<evidence type="ECO:0000313" key="5">
    <source>
        <dbReference type="EMBL" id="NYJ74217.1"/>
    </source>
</evidence>
<reference evidence="5 6" key="1">
    <citation type="submission" date="2020-07" db="EMBL/GenBank/DDBJ databases">
        <title>Sequencing the genomes of 1000 actinobacteria strains.</title>
        <authorList>
            <person name="Klenk H.-P."/>
        </authorList>
    </citation>
    <scope>NUCLEOTIDE SEQUENCE [LARGE SCALE GENOMIC DNA]</scope>
    <source>
        <strain evidence="5 6">DSM 29531</strain>
    </source>
</reference>
<dbReference type="SMART" id="SM00345">
    <property type="entry name" value="HTH_GNTR"/>
    <property type="match status" value="1"/>
</dbReference>
<dbReference type="RefSeq" id="WP_343048441.1">
    <property type="nucleotide sequence ID" value="NZ_JACCFW010000001.1"/>
</dbReference>
<evidence type="ECO:0000259" key="4">
    <source>
        <dbReference type="PROSITE" id="PS50949"/>
    </source>
</evidence>
<keyword evidence="3" id="KW-0804">Transcription</keyword>
<evidence type="ECO:0000256" key="3">
    <source>
        <dbReference type="ARBA" id="ARBA00023163"/>
    </source>
</evidence>
<dbReference type="InterPro" id="IPR036390">
    <property type="entry name" value="WH_DNA-bd_sf"/>
</dbReference>
<dbReference type="AlphaFoldDB" id="A0A853DC96"/>
<dbReference type="PANTHER" id="PTHR38445">
    <property type="entry name" value="HTH-TYPE TRANSCRIPTIONAL REPRESSOR YTRA"/>
    <property type="match status" value="1"/>
</dbReference>
<sequence length="124" mass="12936">MSAPLRIDPDDATPPYEQICRQIAAGSNDGSLAVGTKLPTVRGLAEQLGVAPGTVAKAYTRLEQSGLIETRGRAGTFVSSSGDRSQAEAAAAAADFAQRTRHLGLDEESLISVVRAAVTNVRSR</sequence>
<dbReference type="GO" id="GO:0003700">
    <property type="term" value="F:DNA-binding transcription factor activity"/>
    <property type="evidence" value="ECO:0007669"/>
    <property type="project" value="InterPro"/>
</dbReference>